<keyword evidence="6" id="KW-0807">Transducer</keyword>
<keyword evidence="3 6" id="KW-0812">Transmembrane</keyword>
<feature type="transmembrane region" description="Helical" evidence="6">
    <location>
        <begin position="77"/>
        <end position="95"/>
    </location>
</feature>
<evidence type="ECO:0000256" key="1">
    <source>
        <dbReference type="ARBA" id="ARBA00004651"/>
    </source>
</evidence>
<dbReference type="Proteomes" id="UP001652680">
    <property type="component" value="Unassembled WGS sequence"/>
</dbReference>
<comment type="function">
    <text evidence="6">Gustatory receptor which mediates acceptance or avoidance behavior, depending on its substrates.</text>
</comment>
<dbReference type="InterPro" id="IPR013604">
    <property type="entry name" value="7TM_chemorcpt"/>
</dbReference>
<evidence type="ECO:0000256" key="4">
    <source>
        <dbReference type="ARBA" id="ARBA00022989"/>
    </source>
</evidence>
<organism evidence="7 8">
    <name type="scientific">Drosophila rhopaloa</name>
    <name type="common">Fruit fly</name>
    <dbReference type="NCBI Taxonomy" id="1041015"/>
    <lineage>
        <taxon>Eukaryota</taxon>
        <taxon>Metazoa</taxon>
        <taxon>Ecdysozoa</taxon>
        <taxon>Arthropoda</taxon>
        <taxon>Hexapoda</taxon>
        <taxon>Insecta</taxon>
        <taxon>Pterygota</taxon>
        <taxon>Neoptera</taxon>
        <taxon>Endopterygota</taxon>
        <taxon>Diptera</taxon>
        <taxon>Brachycera</taxon>
        <taxon>Muscomorpha</taxon>
        <taxon>Ephydroidea</taxon>
        <taxon>Drosophilidae</taxon>
        <taxon>Drosophila</taxon>
        <taxon>Sophophora</taxon>
    </lineage>
</organism>
<feature type="transmembrane region" description="Helical" evidence="6">
    <location>
        <begin position="168"/>
        <end position="186"/>
    </location>
</feature>
<name>A0ABM5J6Q2_DRORH</name>
<comment type="caution">
    <text evidence="6">Lacks conserved residue(s) required for the propagation of feature annotation.</text>
</comment>
<evidence type="ECO:0000256" key="6">
    <source>
        <dbReference type="RuleBase" id="RU363108"/>
    </source>
</evidence>
<keyword evidence="2 6" id="KW-1003">Cell membrane</keyword>
<reference evidence="7" key="2">
    <citation type="submission" date="2025-05" db="UniProtKB">
        <authorList>
            <consortium name="EnsemblMetazoa"/>
        </authorList>
    </citation>
    <scope>IDENTIFICATION</scope>
</reference>
<evidence type="ECO:0000313" key="7">
    <source>
        <dbReference type="EnsemblMetazoa" id="XP_044314504.1"/>
    </source>
</evidence>
<protein>
    <recommendedName>
        <fullName evidence="6">Gustatory receptor</fullName>
    </recommendedName>
</protein>
<evidence type="ECO:0000256" key="2">
    <source>
        <dbReference type="ARBA" id="ARBA00022475"/>
    </source>
</evidence>
<reference evidence="8" key="1">
    <citation type="journal article" date="2021" name="Elife">
        <title>Highly contiguous assemblies of 101 drosophilid genomes.</title>
        <authorList>
            <person name="Kim B.Y."/>
            <person name="Wang J.R."/>
            <person name="Miller D.E."/>
            <person name="Barmina O."/>
            <person name="Delaney E."/>
            <person name="Thompson A."/>
            <person name="Comeault A.A."/>
            <person name="Peede D."/>
            <person name="D'Agostino E.R."/>
            <person name="Pelaez J."/>
            <person name="Aguilar J.M."/>
            <person name="Haji D."/>
            <person name="Matsunaga T."/>
            <person name="Armstrong E.E."/>
            <person name="Zych M."/>
            <person name="Ogawa Y."/>
            <person name="Stamenkovic-Radak M."/>
            <person name="Jelic M."/>
            <person name="Veselinovic M.S."/>
            <person name="Tanaskovic M."/>
            <person name="Eric P."/>
            <person name="Gao J.J."/>
            <person name="Katoh T.K."/>
            <person name="Toda M.J."/>
            <person name="Watabe H."/>
            <person name="Watada M."/>
            <person name="Davis J.S."/>
            <person name="Moyle L.C."/>
            <person name="Manoli G."/>
            <person name="Bertolini E."/>
            <person name="Kostal V."/>
            <person name="Hawley R.S."/>
            <person name="Takahashi A."/>
            <person name="Jones C.D."/>
            <person name="Price D.K."/>
            <person name="Whiteman N."/>
            <person name="Kopp A."/>
            <person name="Matute D.R."/>
            <person name="Petrov D.A."/>
        </authorList>
    </citation>
    <scope>NUCLEOTIDE SEQUENCE [LARGE SCALE GENOMIC DNA]</scope>
</reference>
<evidence type="ECO:0000256" key="5">
    <source>
        <dbReference type="ARBA" id="ARBA00023136"/>
    </source>
</evidence>
<sequence length="369" mass="43226">MISPRRALQFGFIWFCNLNGITTCYISSGRLRQSQFLSCYRIIHNLLVIILTIKFLMDFWHFSADSFEESPLVRLAAITYFGLVFLSLISCMGCAHRRQDRICKMIQKLLELEGISKSRGYRVPKSKKRFLNFLMVTLTCLLILRLVIHAALNVSRFLRGNHNPCNCFLSECMIFATNSLAFGLMLEICRNWWRLQSGLEIVILDPKPFPDQLCRLRKLQTMFQTLINMTDEVCFVFRFVFLCYLMRNVWSGIRVGYMFVRVFLGHSAIESELQYMQMVFVTCIQPLLFSLMMNTLTHTANSLLETTKEVIRGLYSRDMEWFSLQLAEQNTYVHIFGTYRMNRSLVFDGCSVILLHVIYMVQCEYSSMF</sequence>
<dbReference type="RefSeq" id="XP_044314504.1">
    <property type="nucleotide sequence ID" value="XM_044458569.1"/>
</dbReference>
<proteinExistence type="inferred from homology"/>
<comment type="similarity">
    <text evidence="6">Belongs to the insect chemoreceptor superfamily. Gustatory receptor (GR) family.</text>
</comment>
<keyword evidence="5 6" id="KW-0472">Membrane</keyword>
<evidence type="ECO:0000256" key="3">
    <source>
        <dbReference type="ARBA" id="ARBA00022692"/>
    </source>
</evidence>
<feature type="transmembrane region" description="Helical" evidence="6">
    <location>
        <begin position="130"/>
        <end position="148"/>
    </location>
</feature>
<accession>A0ABM5J6Q2</accession>
<dbReference type="Pfam" id="PF08395">
    <property type="entry name" value="7tm_7"/>
    <property type="match status" value="1"/>
</dbReference>
<feature type="transmembrane region" description="Helical" evidence="6">
    <location>
        <begin position="6"/>
        <end position="26"/>
    </location>
</feature>
<keyword evidence="6" id="KW-0675">Receptor</keyword>
<feature type="transmembrane region" description="Helical" evidence="6">
    <location>
        <begin position="38"/>
        <end position="57"/>
    </location>
</feature>
<evidence type="ECO:0000313" key="8">
    <source>
        <dbReference type="Proteomes" id="UP001652680"/>
    </source>
</evidence>
<dbReference type="EnsemblMetazoa" id="XM_044458569.1">
    <property type="protein sequence ID" value="XP_044314504.1"/>
    <property type="gene ID" value="LOC123037514"/>
</dbReference>
<dbReference type="GeneID" id="123037514"/>
<feature type="transmembrane region" description="Helical" evidence="6">
    <location>
        <begin position="345"/>
        <end position="362"/>
    </location>
</feature>
<keyword evidence="8" id="KW-1185">Reference proteome</keyword>
<feature type="transmembrane region" description="Helical" evidence="6">
    <location>
        <begin position="235"/>
        <end position="253"/>
    </location>
</feature>
<comment type="subcellular location">
    <subcellularLocation>
        <location evidence="1 6">Cell membrane</location>
        <topology evidence="1 6">Multi-pass membrane protein</topology>
    </subcellularLocation>
</comment>
<feature type="transmembrane region" description="Helical" evidence="6">
    <location>
        <begin position="273"/>
        <end position="293"/>
    </location>
</feature>
<keyword evidence="4 6" id="KW-1133">Transmembrane helix</keyword>